<evidence type="ECO:0000313" key="2">
    <source>
        <dbReference type="EMBL" id="MRX54282.1"/>
    </source>
</evidence>
<proteinExistence type="predicted"/>
<dbReference type="Pfam" id="PF01261">
    <property type="entry name" value="AP_endonuc_2"/>
    <property type="match status" value="1"/>
</dbReference>
<sequence>MREAFPFKLGISAINWANEDVLRLGDHYSGETILSEMASLGYAGTEMSRKFPSHVQSLKALLENKGMSLASQWKGVLFSDAARHNAELEGYRKHVLFLKEMGCKTVVTCELGGSTIGDPRRGENEADVRPLTDFEWNAMIDGLEKAGQICREHDMQLVYHYHMGTNVETKEQIDRLMQESNPELVHLLFDSGHAYYAGAEPMEILAEYADRIKHVHLKDVRKDVLEHVRRDGIDFKSSVLENVFTVPGDGILDFKPILQTLKDQTYSGWVIIEAEQDPDVKNPYTYARLSKQYIDRIWKEIR</sequence>
<dbReference type="AlphaFoldDB" id="A0A6I2MAG1"/>
<dbReference type="PANTHER" id="PTHR12110:SF41">
    <property type="entry name" value="INOSOSE DEHYDRATASE"/>
    <property type="match status" value="1"/>
</dbReference>
<dbReference type="GO" id="GO:0050114">
    <property type="term" value="F:myo-inosose-2 dehydratase activity"/>
    <property type="evidence" value="ECO:0007669"/>
    <property type="project" value="UniProtKB-EC"/>
</dbReference>
<dbReference type="InterPro" id="IPR036237">
    <property type="entry name" value="Xyl_isomerase-like_sf"/>
</dbReference>
<name>A0A6I2MAG1_9BACI</name>
<dbReference type="NCBIfam" id="TIGR04379">
    <property type="entry name" value="myo_inos_iolE"/>
    <property type="match status" value="1"/>
</dbReference>
<protein>
    <submittedName>
        <fullName evidence="2">Myo-inosose-2 dehydratase</fullName>
        <ecNumber evidence="2">4.2.1.44</ecNumber>
    </submittedName>
</protein>
<accession>A0A6I2MAG1</accession>
<dbReference type="EMBL" id="WKKF01000002">
    <property type="protein sequence ID" value="MRX54282.1"/>
    <property type="molecule type" value="Genomic_DNA"/>
</dbReference>
<dbReference type="RefSeq" id="WP_154318489.1">
    <property type="nucleotide sequence ID" value="NZ_CAJGAA010000002.1"/>
</dbReference>
<dbReference type="SUPFAM" id="SSF51658">
    <property type="entry name" value="Xylose isomerase-like"/>
    <property type="match status" value="1"/>
</dbReference>
<dbReference type="Gene3D" id="3.20.20.150">
    <property type="entry name" value="Divalent-metal-dependent TIM barrel enzymes"/>
    <property type="match status" value="1"/>
</dbReference>
<reference evidence="2 3" key="1">
    <citation type="submission" date="2019-11" db="EMBL/GenBank/DDBJ databases">
        <title>Bacillus idriensis genome.</title>
        <authorList>
            <person name="Konopka E.N."/>
            <person name="Newman J.D."/>
        </authorList>
    </citation>
    <scope>NUCLEOTIDE SEQUENCE [LARGE SCALE GENOMIC DNA]</scope>
    <source>
        <strain evidence="2 3">DSM 19097</strain>
    </source>
</reference>
<dbReference type="PANTHER" id="PTHR12110">
    <property type="entry name" value="HYDROXYPYRUVATE ISOMERASE"/>
    <property type="match status" value="1"/>
</dbReference>
<evidence type="ECO:0000259" key="1">
    <source>
        <dbReference type="Pfam" id="PF01261"/>
    </source>
</evidence>
<dbReference type="InterPro" id="IPR030823">
    <property type="entry name" value="IolE/MocC"/>
</dbReference>
<dbReference type="InterPro" id="IPR050312">
    <property type="entry name" value="IolE/XylAMocC-like"/>
</dbReference>
<keyword evidence="3" id="KW-1185">Reference proteome</keyword>
<feature type="domain" description="Xylose isomerase-like TIM barrel" evidence="1">
    <location>
        <begin position="36"/>
        <end position="282"/>
    </location>
</feature>
<gene>
    <name evidence="2" type="primary">iolE</name>
    <name evidence="2" type="ORF">GJU41_09880</name>
</gene>
<dbReference type="InterPro" id="IPR013022">
    <property type="entry name" value="Xyl_isomerase-like_TIM-brl"/>
</dbReference>
<organism evidence="2 3">
    <name type="scientific">Metabacillus idriensis</name>
    <dbReference type="NCBI Taxonomy" id="324768"/>
    <lineage>
        <taxon>Bacteria</taxon>
        <taxon>Bacillati</taxon>
        <taxon>Bacillota</taxon>
        <taxon>Bacilli</taxon>
        <taxon>Bacillales</taxon>
        <taxon>Bacillaceae</taxon>
        <taxon>Metabacillus</taxon>
    </lineage>
</organism>
<evidence type="ECO:0000313" key="3">
    <source>
        <dbReference type="Proteomes" id="UP000441585"/>
    </source>
</evidence>
<comment type="caution">
    <text evidence="2">The sequence shown here is derived from an EMBL/GenBank/DDBJ whole genome shotgun (WGS) entry which is preliminary data.</text>
</comment>
<keyword evidence="2" id="KW-0456">Lyase</keyword>
<dbReference type="EC" id="4.2.1.44" evidence="2"/>
<dbReference type="Proteomes" id="UP000441585">
    <property type="component" value="Unassembled WGS sequence"/>
</dbReference>